<organism evidence="1 2">
    <name type="scientific">Nitrosomonas mobilis</name>
    <dbReference type="NCBI Taxonomy" id="51642"/>
    <lineage>
        <taxon>Bacteria</taxon>
        <taxon>Pseudomonadati</taxon>
        <taxon>Pseudomonadota</taxon>
        <taxon>Betaproteobacteria</taxon>
        <taxon>Nitrosomonadales</taxon>
        <taxon>Nitrosomonadaceae</taxon>
        <taxon>Nitrosomonas</taxon>
    </lineage>
</organism>
<dbReference type="Proteomes" id="UP000198729">
    <property type="component" value="Unassembled WGS sequence"/>
</dbReference>
<protein>
    <submittedName>
        <fullName evidence="1">Uncharacterized protein</fullName>
    </submittedName>
</protein>
<evidence type="ECO:0000313" key="2">
    <source>
        <dbReference type="Proteomes" id="UP000198729"/>
    </source>
</evidence>
<name>A0A1G5SG50_9PROT</name>
<gene>
    <name evidence="1" type="ORF">NSMM_390006</name>
</gene>
<proteinExistence type="predicted"/>
<sequence length="61" mass="6752">MILSALRDYEEAKSIRGKELDFADALIANKSHFVAESIGASLSAFYSFDKAVIQSRNVRSL</sequence>
<accession>A0A1G5SG50</accession>
<evidence type="ECO:0000313" key="1">
    <source>
        <dbReference type="EMBL" id="SCZ85521.1"/>
    </source>
</evidence>
<dbReference type="EMBL" id="FMWO01000046">
    <property type="protein sequence ID" value="SCZ85521.1"/>
    <property type="molecule type" value="Genomic_DNA"/>
</dbReference>
<dbReference type="AlphaFoldDB" id="A0A1G5SG50"/>
<keyword evidence="2" id="KW-1185">Reference proteome</keyword>
<reference evidence="1 2" key="1">
    <citation type="submission" date="2016-10" db="EMBL/GenBank/DDBJ databases">
        <authorList>
            <person name="de Groot N.N."/>
        </authorList>
    </citation>
    <scope>NUCLEOTIDE SEQUENCE [LARGE SCALE GENOMIC DNA]</scope>
    <source>
        <strain evidence="1">1</strain>
    </source>
</reference>